<dbReference type="PANTHER" id="PTHR35807">
    <property type="entry name" value="TRANSCRIPTIONAL REGULATOR REDD-RELATED"/>
    <property type="match status" value="1"/>
</dbReference>
<gene>
    <name evidence="8" type="ORF">FKR81_32060</name>
</gene>
<evidence type="ECO:0000256" key="1">
    <source>
        <dbReference type="ARBA" id="ARBA00005820"/>
    </source>
</evidence>
<dbReference type="Pfam" id="PF13176">
    <property type="entry name" value="TPR_7"/>
    <property type="match status" value="1"/>
</dbReference>
<dbReference type="InterPro" id="IPR011990">
    <property type="entry name" value="TPR-like_helical_dom_sf"/>
</dbReference>
<accession>A0A563EKX3</accession>
<evidence type="ECO:0000256" key="4">
    <source>
        <dbReference type="ARBA" id="ARBA00023163"/>
    </source>
</evidence>
<feature type="repeat" description="TPR" evidence="5">
    <location>
        <begin position="757"/>
        <end position="790"/>
    </location>
</feature>
<dbReference type="PRINTS" id="PR00364">
    <property type="entry name" value="DISEASERSIST"/>
</dbReference>
<dbReference type="InterPro" id="IPR019734">
    <property type="entry name" value="TPR_rpt"/>
</dbReference>
<evidence type="ECO:0000313" key="8">
    <source>
        <dbReference type="EMBL" id="TWP47594.1"/>
    </source>
</evidence>
<protein>
    <submittedName>
        <fullName evidence="8">Tetratricopeptide repeat protein</fullName>
    </submittedName>
</protein>
<dbReference type="Pfam" id="PF13424">
    <property type="entry name" value="TPR_12"/>
    <property type="match status" value="2"/>
</dbReference>
<reference evidence="8 9" key="1">
    <citation type="submission" date="2019-07" db="EMBL/GenBank/DDBJ databases">
        <title>Lentzea xizangensis sp. nov., isolated from Qinghai-Tibetan Plateau Soils.</title>
        <authorList>
            <person name="Huang J."/>
        </authorList>
    </citation>
    <scope>NUCLEOTIDE SEQUENCE [LARGE SCALE GENOMIC DNA]</scope>
    <source>
        <strain evidence="8 9">FXJ1.1311</strain>
    </source>
</reference>
<dbReference type="Pfam" id="PF03704">
    <property type="entry name" value="BTAD"/>
    <property type="match status" value="1"/>
</dbReference>
<organism evidence="8 9">
    <name type="scientific">Lentzea tibetensis</name>
    <dbReference type="NCBI Taxonomy" id="2591470"/>
    <lineage>
        <taxon>Bacteria</taxon>
        <taxon>Bacillati</taxon>
        <taxon>Actinomycetota</taxon>
        <taxon>Actinomycetes</taxon>
        <taxon>Pseudonocardiales</taxon>
        <taxon>Pseudonocardiaceae</taxon>
        <taxon>Lentzea</taxon>
    </lineage>
</organism>
<dbReference type="InterPro" id="IPR016032">
    <property type="entry name" value="Sig_transdc_resp-reg_C-effctor"/>
</dbReference>
<dbReference type="InterPro" id="IPR051677">
    <property type="entry name" value="AfsR-DnrI-RedD_regulator"/>
</dbReference>
<feature type="DNA-binding region" description="OmpR/PhoB-type" evidence="6">
    <location>
        <begin position="1"/>
        <end position="91"/>
    </location>
</feature>
<evidence type="ECO:0000256" key="6">
    <source>
        <dbReference type="PROSITE-ProRule" id="PRU01091"/>
    </source>
</evidence>
<keyword evidence="3 6" id="KW-0238">DNA-binding</keyword>
<evidence type="ECO:0000256" key="2">
    <source>
        <dbReference type="ARBA" id="ARBA00023015"/>
    </source>
</evidence>
<keyword evidence="5" id="KW-0802">TPR repeat</keyword>
<dbReference type="InterPro" id="IPR005158">
    <property type="entry name" value="BTAD"/>
</dbReference>
<dbReference type="PROSITE" id="PS51755">
    <property type="entry name" value="OMPR_PHOB"/>
    <property type="match status" value="1"/>
</dbReference>
<dbReference type="SUPFAM" id="SSF52540">
    <property type="entry name" value="P-loop containing nucleoside triphosphate hydrolases"/>
    <property type="match status" value="1"/>
</dbReference>
<evidence type="ECO:0000259" key="7">
    <source>
        <dbReference type="PROSITE" id="PS51755"/>
    </source>
</evidence>
<dbReference type="GO" id="GO:0043531">
    <property type="term" value="F:ADP binding"/>
    <property type="evidence" value="ECO:0007669"/>
    <property type="project" value="InterPro"/>
</dbReference>
<dbReference type="SUPFAM" id="SSF46894">
    <property type="entry name" value="C-terminal effector domain of the bipartite response regulators"/>
    <property type="match status" value="1"/>
</dbReference>
<keyword evidence="9" id="KW-1185">Reference proteome</keyword>
<dbReference type="GO" id="GO:0006355">
    <property type="term" value="P:regulation of DNA-templated transcription"/>
    <property type="evidence" value="ECO:0007669"/>
    <property type="project" value="InterPro"/>
</dbReference>
<dbReference type="Gene3D" id="1.10.10.10">
    <property type="entry name" value="Winged helix-like DNA-binding domain superfamily/Winged helix DNA-binding domain"/>
    <property type="match status" value="1"/>
</dbReference>
<evidence type="ECO:0000256" key="5">
    <source>
        <dbReference type="PROSITE-ProRule" id="PRU00339"/>
    </source>
</evidence>
<dbReference type="GO" id="GO:0000160">
    <property type="term" value="P:phosphorelay signal transduction system"/>
    <property type="evidence" value="ECO:0007669"/>
    <property type="project" value="InterPro"/>
</dbReference>
<dbReference type="InterPro" id="IPR001867">
    <property type="entry name" value="OmpR/PhoB-type_DNA-bd"/>
</dbReference>
<dbReference type="GO" id="GO:0003677">
    <property type="term" value="F:DNA binding"/>
    <property type="evidence" value="ECO:0007669"/>
    <property type="project" value="UniProtKB-UniRule"/>
</dbReference>
<evidence type="ECO:0000313" key="9">
    <source>
        <dbReference type="Proteomes" id="UP000316639"/>
    </source>
</evidence>
<sequence>MRFGILGPLEVWDDGRPVAVGGPQQRALLAVLLLNANHVVSADRLMSELWSDEPPPAARRLLQGCVVRLRRALAGERQPLVTRPPGYLLEVRPGELDADRFDELVADAEPLLGKHSAGALEQAAVLLADALALWRGPALDGIGTDTCQTHARRWDERRQAVLEDRVDVDLLRGRHAELVGELRAHVRAHPLRERPWAQLMLALHGADRQADALAAYRELRATLVDQLGVEPNATLRGIESAILAGGDAMEAYRSAHDAAAPIAPAQLPAMVAAFTGRDEHLEELDARLRDPSPVVTLIDGMAGVGKTALAVRWAHRVRERFPDGQLYLNLRGFAPCRPVSPIEALTGFLRALGVPARQLPLDADQAACQYRSLLADRRMLVLLDNAATAEQVRPLLPAGPGCLVLVTSRDRLSGLVARDGARRLTLGVLTPDEAMTLLEQVVGTRRVRAEREPATELGRACGWLPLALRIAAAAVTDAPHRPIAWYVTTLTGADRLSSLAVDGDEQTGVRATFDLSCAALAPQARRMFCLLGLVPGPEVTVESAAAIAGTTIGDARLLLHRLTAAHLVEEHTAGRYAFHDLLRAYAAERAEACLPAAERRATLQRLHDWYLVTADRAAHQLYPEKLRVPLPAIDTAALPVTSFADDSAAVRWLDAERACLVAAIRHAAAHGPLVNAWQLADALRGYFWGCGHRADWMTTAEAGLAAAEATGDRQAMACAYFGLADAYRCRNVYPRAVELYTRSIALSGQTGWLEGEAAALGNLGVTHWEMGCLERAAEHFTRAAEIDQRHGWRAGYASKLSNLGLTYRQLGRFERAEELFTRALAMDRELGMHASEGVDLVHIGLVACLRGRLDTALALHTEGLAIQRALGNRHLEGATLRQLAVVHRDAGRYADALDAARAALPLTRETGNRLLEAIALATAATIHDHLGQHEQAVEQATRALRIGRHIGAPDPQIEAMIGLAVAHGHLRSFDSAVCHAEQAVAMACQHGYLLLKGQALTALARLRLALNRVDEAIHDARLALAIHRETGHRLGEARTLVVLGKADPATACARFRDALDLFADIGAPETAEVRALLTQRTRSPR</sequence>
<dbReference type="InterPro" id="IPR002182">
    <property type="entry name" value="NB-ARC"/>
</dbReference>
<dbReference type="SUPFAM" id="SSF48452">
    <property type="entry name" value="TPR-like"/>
    <property type="match status" value="3"/>
</dbReference>
<dbReference type="InterPro" id="IPR027417">
    <property type="entry name" value="P-loop_NTPase"/>
</dbReference>
<dbReference type="Pfam" id="PF00486">
    <property type="entry name" value="Trans_reg_C"/>
    <property type="match status" value="1"/>
</dbReference>
<dbReference type="SMART" id="SM00862">
    <property type="entry name" value="Trans_reg_C"/>
    <property type="match status" value="1"/>
</dbReference>
<proteinExistence type="inferred from homology"/>
<dbReference type="SMART" id="SM00028">
    <property type="entry name" value="TPR"/>
    <property type="match status" value="8"/>
</dbReference>
<dbReference type="EMBL" id="VOBR01000025">
    <property type="protein sequence ID" value="TWP47594.1"/>
    <property type="molecule type" value="Genomic_DNA"/>
</dbReference>
<dbReference type="RefSeq" id="WP_146357712.1">
    <property type="nucleotide sequence ID" value="NZ_VOBR01000025.1"/>
</dbReference>
<feature type="repeat" description="TPR" evidence="5">
    <location>
        <begin position="797"/>
        <end position="830"/>
    </location>
</feature>
<dbReference type="Pfam" id="PF00931">
    <property type="entry name" value="NB-ARC"/>
    <property type="match status" value="1"/>
</dbReference>
<dbReference type="AlphaFoldDB" id="A0A563EKX3"/>
<dbReference type="Proteomes" id="UP000316639">
    <property type="component" value="Unassembled WGS sequence"/>
</dbReference>
<dbReference type="Gene3D" id="3.40.50.300">
    <property type="entry name" value="P-loop containing nucleotide triphosphate hydrolases"/>
    <property type="match status" value="1"/>
</dbReference>
<comment type="similarity">
    <text evidence="1">Belongs to the AfsR/DnrI/RedD regulatory family.</text>
</comment>
<name>A0A563EKX3_9PSEU</name>
<evidence type="ECO:0000256" key="3">
    <source>
        <dbReference type="ARBA" id="ARBA00023125"/>
    </source>
</evidence>
<keyword evidence="2" id="KW-0805">Transcription regulation</keyword>
<comment type="caution">
    <text evidence="8">The sequence shown here is derived from an EMBL/GenBank/DDBJ whole genome shotgun (WGS) entry which is preliminary data.</text>
</comment>
<dbReference type="PROSITE" id="PS50005">
    <property type="entry name" value="TPR"/>
    <property type="match status" value="2"/>
</dbReference>
<dbReference type="Gene3D" id="1.25.40.10">
    <property type="entry name" value="Tetratricopeptide repeat domain"/>
    <property type="match status" value="3"/>
</dbReference>
<dbReference type="SMART" id="SM01043">
    <property type="entry name" value="BTAD"/>
    <property type="match status" value="1"/>
</dbReference>
<dbReference type="OrthoDB" id="581105at2"/>
<dbReference type="CDD" id="cd15831">
    <property type="entry name" value="BTAD"/>
    <property type="match status" value="1"/>
</dbReference>
<feature type="domain" description="OmpR/PhoB-type" evidence="7">
    <location>
        <begin position="1"/>
        <end position="91"/>
    </location>
</feature>
<dbReference type="InterPro" id="IPR036388">
    <property type="entry name" value="WH-like_DNA-bd_sf"/>
</dbReference>
<dbReference type="PANTHER" id="PTHR35807:SF1">
    <property type="entry name" value="TRANSCRIPTIONAL REGULATOR REDD"/>
    <property type="match status" value="1"/>
</dbReference>
<keyword evidence="4" id="KW-0804">Transcription</keyword>
<dbReference type="PROSITE" id="PS50293">
    <property type="entry name" value="TPR_REGION"/>
    <property type="match status" value="1"/>
</dbReference>